<dbReference type="InterPro" id="IPR052343">
    <property type="entry name" value="Retrotransposon-Effector_Assoc"/>
</dbReference>
<dbReference type="PANTHER" id="PTHR46890:SF48">
    <property type="entry name" value="RNA-DIRECTED DNA POLYMERASE"/>
    <property type="match status" value="1"/>
</dbReference>
<sequence length="249" mass="28530">MNLTDGEFERLSIPFVEDEIVQAVRQMGSYKAPGPDGYQPVFYQRCWEEVGASVTRFVLEFFQTGVLLQVTNDALVVLIPKVVSPEKIQQLRPISLCNVLFKIITKTMVGRMKPVMTKLIGPAQSSFILGRLSTDNIVIVQEAVHSMRRKKGKRGWMLLKLDLEKAYDRVRWDFLEDSLRAAGFSETWITWVMQCVSGPSIRLLRNGEKTEPFKPLRGLRQGDPMSLYLFVLCMERLCHLVEQEVAMKN</sequence>
<dbReference type="SUPFAM" id="SSF56672">
    <property type="entry name" value="DNA/RNA polymerases"/>
    <property type="match status" value="1"/>
</dbReference>
<organism evidence="2 3">
    <name type="scientific">Microthlaspi erraticum</name>
    <dbReference type="NCBI Taxonomy" id="1685480"/>
    <lineage>
        <taxon>Eukaryota</taxon>
        <taxon>Viridiplantae</taxon>
        <taxon>Streptophyta</taxon>
        <taxon>Embryophyta</taxon>
        <taxon>Tracheophyta</taxon>
        <taxon>Spermatophyta</taxon>
        <taxon>Magnoliopsida</taxon>
        <taxon>eudicotyledons</taxon>
        <taxon>Gunneridae</taxon>
        <taxon>Pentapetalae</taxon>
        <taxon>rosids</taxon>
        <taxon>malvids</taxon>
        <taxon>Brassicales</taxon>
        <taxon>Brassicaceae</taxon>
        <taxon>Coluteocarpeae</taxon>
        <taxon>Microthlaspi</taxon>
    </lineage>
</organism>
<dbReference type="OrthoDB" id="1088220at2759"/>
<dbReference type="CDD" id="cd01650">
    <property type="entry name" value="RT_nLTR_like"/>
    <property type="match status" value="1"/>
</dbReference>
<dbReference type="PROSITE" id="PS50878">
    <property type="entry name" value="RT_POL"/>
    <property type="match status" value="1"/>
</dbReference>
<evidence type="ECO:0000259" key="1">
    <source>
        <dbReference type="PROSITE" id="PS50878"/>
    </source>
</evidence>
<name>A0A6D2KX12_9BRAS</name>
<evidence type="ECO:0000313" key="3">
    <source>
        <dbReference type="Proteomes" id="UP000467841"/>
    </source>
</evidence>
<reference evidence="2" key="1">
    <citation type="submission" date="2020-01" db="EMBL/GenBank/DDBJ databases">
        <authorList>
            <person name="Mishra B."/>
        </authorList>
    </citation>
    <scope>NUCLEOTIDE SEQUENCE [LARGE SCALE GENOMIC DNA]</scope>
</reference>
<feature type="domain" description="Reverse transcriptase" evidence="1">
    <location>
        <begin position="60"/>
        <end position="249"/>
    </location>
</feature>
<dbReference type="InterPro" id="IPR000477">
    <property type="entry name" value="RT_dom"/>
</dbReference>
<keyword evidence="3" id="KW-1185">Reference proteome</keyword>
<comment type="caution">
    <text evidence="2">The sequence shown here is derived from an EMBL/GenBank/DDBJ whole genome shotgun (WGS) entry which is preliminary data.</text>
</comment>
<dbReference type="AlphaFoldDB" id="A0A6D2KX12"/>
<accession>A0A6D2KX12</accession>
<gene>
    <name evidence="2" type="ORF">MERR_LOCUS40870</name>
</gene>
<dbReference type="InterPro" id="IPR043502">
    <property type="entry name" value="DNA/RNA_pol_sf"/>
</dbReference>
<dbReference type="Pfam" id="PF00078">
    <property type="entry name" value="RVT_1"/>
    <property type="match status" value="1"/>
</dbReference>
<evidence type="ECO:0000313" key="2">
    <source>
        <dbReference type="EMBL" id="CAA7053634.1"/>
    </source>
</evidence>
<protein>
    <recommendedName>
        <fullName evidence="1">Reverse transcriptase domain-containing protein</fullName>
    </recommendedName>
</protein>
<proteinExistence type="predicted"/>
<dbReference type="PANTHER" id="PTHR46890">
    <property type="entry name" value="NON-LTR RETROLELEMENT REVERSE TRANSCRIPTASE-LIKE PROTEIN-RELATED"/>
    <property type="match status" value="1"/>
</dbReference>
<dbReference type="EMBL" id="CACVBM020001540">
    <property type="protein sequence ID" value="CAA7053634.1"/>
    <property type="molecule type" value="Genomic_DNA"/>
</dbReference>
<dbReference type="Proteomes" id="UP000467841">
    <property type="component" value="Unassembled WGS sequence"/>
</dbReference>